<evidence type="ECO:0000313" key="2">
    <source>
        <dbReference type="EMBL" id="MBB4276394.1"/>
    </source>
</evidence>
<dbReference type="InterPro" id="IPR003607">
    <property type="entry name" value="HD/PDEase_dom"/>
</dbReference>
<evidence type="ECO:0000313" key="3">
    <source>
        <dbReference type="Proteomes" id="UP000533641"/>
    </source>
</evidence>
<comment type="caution">
    <text evidence="2">The sequence shown here is derived from an EMBL/GenBank/DDBJ whole genome shotgun (WGS) entry which is preliminary data.</text>
</comment>
<dbReference type="Gene3D" id="1.10.3210.10">
    <property type="entry name" value="Hypothetical protein af1432"/>
    <property type="match status" value="1"/>
</dbReference>
<dbReference type="CDD" id="cd00077">
    <property type="entry name" value="HDc"/>
    <property type="match status" value="1"/>
</dbReference>
<dbReference type="PANTHER" id="PTHR11373:SF4">
    <property type="entry name" value="DEOXYNUCLEOSIDE TRIPHOSPHATE TRIPHOSPHOHYDROLASE SAMHD1"/>
    <property type="match status" value="1"/>
</dbReference>
<dbReference type="PANTHER" id="PTHR11373">
    <property type="entry name" value="DEOXYNUCLEOSIDE TRIPHOSPHATE TRIPHOSPHOHYDROLASE"/>
    <property type="match status" value="1"/>
</dbReference>
<dbReference type="EMBL" id="JACIGM010000009">
    <property type="protein sequence ID" value="MBB4276394.1"/>
    <property type="molecule type" value="Genomic_DNA"/>
</dbReference>
<dbReference type="PROSITE" id="PS51831">
    <property type="entry name" value="HD"/>
    <property type="match status" value="1"/>
</dbReference>
<reference evidence="2 3" key="1">
    <citation type="submission" date="2020-08" db="EMBL/GenBank/DDBJ databases">
        <title>Genomic Encyclopedia of Type Strains, Phase IV (KMG-V): Genome sequencing to study the core and pangenomes of soil and plant-associated prokaryotes.</title>
        <authorList>
            <person name="Whitman W."/>
        </authorList>
    </citation>
    <scope>NUCLEOTIDE SEQUENCE [LARGE SCALE GENOMIC DNA]</scope>
    <source>
        <strain evidence="2 3">SEMIA 402</strain>
    </source>
</reference>
<accession>A0A7W6WG55</accession>
<sequence length="385" mass="44097">MQRNLWRFLDRPCRVGKAKISRQRGWIISYVAQNTLNGIDYDGHLLTDIAPAEGTLRSDEYFSFDDPFVSELCQTRPIRRLRRIGFLGAIDYLKPGTGRSPHRRRHNRYEHSLGVAKLAETYAEQRNLHQADRRLLMAAALLHDVGHGPLSHTLEPIFEKEFGLNHHYMTRRIICGETKLGDGIRQTLQAYSVDLEEVLALIDGEHDGPFNFLFGSQINLDTVEGITRCRAFFGRRTAFGSALALAGRLARSSELPTSNLDEFWELKHSVYNLFISANVGLVLDSVAQAYMWDNISRFTADDFLTTEDNLRTKHGYMFKIFRMVASRTTELHRELSKSWLDAELPVKKRRFFVDASQPLSSVDAINKRYQQSKTTSSVRLGEILE</sequence>
<dbReference type="InterPro" id="IPR050135">
    <property type="entry name" value="dGTPase-like"/>
</dbReference>
<dbReference type="GO" id="GO:0006203">
    <property type="term" value="P:dGTP catabolic process"/>
    <property type="evidence" value="ECO:0007669"/>
    <property type="project" value="TreeGrafter"/>
</dbReference>
<protein>
    <recommendedName>
        <fullName evidence="1">HD domain-containing protein</fullName>
    </recommendedName>
</protein>
<dbReference type="InterPro" id="IPR006674">
    <property type="entry name" value="HD_domain"/>
</dbReference>
<dbReference type="Pfam" id="PF01966">
    <property type="entry name" value="HD"/>
    <property type="match status" value="1"/>
</dbReference>
<dbReference type="GO" id="GO:0008832">
    <property type="term" value="F:dGTPase activity"/>
    <property type="evidence" value="ECO:0007669"/>
    <property type="project" value="TreeGrafter"/>
</dbReference>
<proteinExistence type="predicted"/>
<evidence type="ECO:0000259" key="1">
    <source>
        <dbReference type="PROSITE" id="PS51831"/>
    </source>
</evidence>
<dbReference type="SUPFAM" id="SSF109604">
    <property type="entry name" value="HD-domain/PDEase-like"/>
    <property type="match status" value="1"/>
</dbReference>
<feature type="domain" description="HD" evidence="1">
    <location>
        <begin position="108"/>
        <end position="252"/>
    </location>
</feature>
<dbReference type="SMART" id="SM00471">
    <property type="entry name" value="HDc"/>
    <property type="match status" value="1"/>
</dbReference>
<gene>
    <name evidence="2" type="ORF">GGE12_004191</name>
</gene>
<dbReference type="RefSeq" id="WP_183927262.1">
    <property type="nucleotide sequence ID" value="NZ_JACIGM010000009.1"/>
</dbReference>
<name>A0A7W6WG55_9HYPH</name>
<organism evidence="2 3">
    <name type="scientific">Rhizobium mongolense</name>
    <dbReference type="NCBI Taxonomy" id="57676"/>
    <lineage>
        <taxon>Bacteria</taxon>
        <taxon>Pseudomonadati</taxon>
        <taxon>Pseudomonadota</taxon>
        <taxon>Alphaproteobacteria</taxon>
        <taxon>Hyphomicrobiales</taxon>
        <taxon>Rhizobiaceae</taxon>
        <taxon>Rhizobium/Agrobacterium group</taxon>
        <taxon>Rhizobium</taxon>
    </lineage>
</organism>
<dbReference type="AlphaFoldDB" id="A0A7W6WG55"/>
<dbReference type="Proteomes" id="UP000533641">
    <property type="component" value="Unassembled WGS sequence"/>
</dbReference>